<keyword evidence="3" id="KW-0560">Oxidoreductase</keyword>
<dbReference type="Gene3D" id="3.90.25.10">
    <property type="entry name" value="UDP-galactose 4-epimerase, domain 1"/>
    <property type="match status" value="1"/>
</dbReference>
<evidence type="ECO:0000313" key="6">
    <source>
        <dbReference type="Proteomes" id="UP000654370"/>
    </source>
</evidence>
<reference evidence="5" key="1">
    <citation type="submission" date="2020-12" db="EMBL/GenBank/DDBJ databases">
        <title>Metabolic potential, ecology and presence of endohyphal bacteria is reflected in genomic diversity of Mucoromycotina.</title>
        <authorList>
            <person name="Muszewska A."/>
            <person name="Okrasinska A."/>
            <person name="Steczkiewicz K."/>
            <person name="Drgas O."/>
            <person name="Orlowska M."/>
            <person name="Perlinska-Lenart U."/>
            <person name="Aleksandrzak-Piekarczyk T."/>
            <person name="Szatraj K."/>
            <person name="Zielenkiewicz U."/>
            <person name="Pilsyk S."/>
            <person name="Malc E."/>
            <person name="Mieczkowski P."/>
            <person name="Kruszewska J.S."/>
            <person name="Biernat P."/>
            <person name="Pawlowska J."/>
        </authorList>
    </citation>
    <scope>NUCLEOTIDE SEQUENCE</scope>
    <source>
        <strain evidence="5">WA0000067209</strain>
    </source>
</reference>
<dbReference type="GO" id="GO:0016491">
    <property type="term" value="F:oxidoreductase activity"/>
    <property type="evidence" value="ECO:0007669"/>
    <property type="project" value="UniProtKB-KW"/>
</dbReference>
<dbReference type="Proteomes" id="UP000654370">
    <property type="component" value="Unassembled WGS sequence"/>
</dbReference>
<dbReference type="InterPro" id="IPR051609">
    <property type="entry name" value="NmrA/Isoflavone_reductase-like"/>
</dbReference>
<evidence type="ECO:0000313" key="5">
    <source>
        <dbReference type="EMBL" id="KAG2181202.1"/>
    </source>
</evidence>
<keyword evidence="6" id="KW-1185">Reference proteome</keyword>
<sequence length="307" mass="34413">MTQTIALAGAGGIGSHIVDAILQDGSYRLIVLSRSTSQTLANRGVAVRAVDYSSIPSLTEALKGVDVVISCVFKLPPDSQVQQNLFLAAEANGVKRFIPSEFGMDVRKFEGGMDFVEFKRRFRQVLFEQDKIEYTCICTSTFMDYILPKNDRKYLGKEYTCPVDFETMNAIIPGDGNNSITLTWADDVGKAIVWLLHDSRPWPKYTYVKGTVTSWNKLLKWGEQATGQKFNVQRISMETLVKNAEEAKADPSNPMKVAMAGMMLFFASDDMMLLPDNEDRSMFEGIDFVDVKNLIFKIYGQKQGTLQ</sequence>
<dbReference type="InterPro" id="IPR008030">
    <property type="entry name" value="NmrA-like"/>
</dbReference>
<comment type="caution">
    <text evidence="5">The sequence shown here is derived from an EMBL/GenBank/DDBJ whole genome shotgun (WGS) entry which is preliminary data.</text>
</comment>
<dbReference type="CDD" id="cd05259">
    <property type="entry name" value="PCBER_SDR_a"/>
    <property type="match status" value="1"/>
</dbReference>
<evidence type="ECO:0000256" key="3">
    <source>
        <dbReference type="ARBA" id="ARBA00023002"/>
    </source>
</evidence>
<evidence type="ECO:0000256" key="2">
    <source>
        <dbReference type="ARBA" id="ARBA00022857"/>
    </source>
</evidence>
<dbReference type="AlphaFoldDB" id="A0A8H7PVR9"/>
<dbReference type="OrthoDB" id="419598at2759"/>
<dbReference type="PANTHER" id="PTHR47706">
    <property type="entry name" value="NMRA-LIKE FAMILY PROTEIN"/>
    <property type="match status" value="1"/>
</dbReference>
<accession>A0A8H7PVR9</accession>
<dbReference type="SUPFAM" id="SSF51735">
    <property type="entry name" value="NAD(P)-binding Rossmann-fold domains"/>
    <property type="match status" value="1"/>
</dbReference>
<dbReference type="Gene3D" id="3.40.50.720">
    <property type="entry name" value="NAD(P)-binding Rossmann-like Domain"/>
    <property type="match status" value="1"/>
</dbReference>
<dbReference type="PANTHER" id="PTHR47706:SF4">
    <property type="entry name" value="NMRA-LIKE DOMAIN-CONTAINING PROTEIN"/>
    <property type="match status" value="1"/>
</dbReference>
<dbReference type="EMBL" id="JAEPQZ010000005">
    <property type="protein sequence ID" value="KAG2181202.1"/>
    <property type="molecule type" value="Genomic_DNA"/>
</dbReference>
<dbReference type="Pfam" id="PF05368">
    <property type="entry name" value="NmrA"/>
    <property type="match status" value="1"/>
</dbReference>
<evidence type="ECO:0000259" key="4">
    <source>
        <dbReference type="Pfam" id="PF05368"/>
    </source>
</evidence>
<dbReference type="InterPro" id="IPR036291">
    <property type="entry name" value="NAD(P)-bd_dom_sf"/>
</dbReference>
<comment type="similarity">
    <text evidence="1">Belongs to the NmrA-type oxidoreductase family. Isoflavone reductase subfamily.</text>
</comment>
<name>A0A8H7PVR9_MORIS</name>
<organism evidence="5 6">
    <name type="scientific">Mortierella isabellina</name>
    <name type="common">Filamentous fungus</name>
    <name type="synonym">Umbelopsis isabellina</name>
    <dbReference type="NCBI Taxonomy" id="91625"/>
    <lineage>
        <taxon>Eukaryota</taxon>
        <taxon>Fungi</taxon>
        <taxon>Fungi incertae sedis</taxon>
        <taxon>Mucoromycota</taxon>
        <taxon>Mucoromycotina</taxon>
        <taxon>Umbelopsidomycetes</taxon>
        <taxon>Umbelopsidales</taxon>
        <taxon>Umbelopsidaceae</taxon>
        <taxon>Umbelopsis</taxon>
    </lineage>
</organism>
<gene>
    <name evidence="5" type="ORF">INT43_008784</name>
</gene>
<proteinExistence type="inferred from homology"/>
<keyword evidence="2" id="KW-0521">NADP</keyword>
<evidence type="ECO:0000256" key="1">
    <source>
        <dbReference type="ARBA" id="ARBA00005725"/>
    </source>
</evidence>
<protein>
    <recommendedName>
        <fullName evidence="4">NmrA-like domain-containing protein</fullName>
    </recommendedName>
</protein>
<feature type="domain" description="NmrA-like" evidence="4">
    <location>
        <begin position="1"/>
        <end position="263"/>
    </location>
</feature>
<dbReference type="InterPro" id="IPR045312">
    <property type="entry name" value="PCBER-like"/>
</dbReference>